<evidence type="ECO:0000256" key="2">
    <source>
        <dbReference type="ARBA" id="ARBA00022553"/>
    </source>
</evidence>
<name>A0A2V3J5Y2_9FLOR</name>
<dbReference type="Gene3D" id="3.30.200.20">
    <property type="entry name" value="Phosphorylase Kinase, domain 1"/>
    <property type="match status" value="1"/>
</dbReference>
<feature type="domain" description="AGC-kinase C-terminal" evidence="10">
    <location>
        <begin position="323"/>
        <end position="407"/>
    </location>
</feature>
<dbReference type="InterPro" id="IPR008271">
    <property type="entry name" value="Ser/Thr_kinase_AS"/>
</dbReference>
<dbReference type="PROSITE" id="PS00107">
    <property type="entry name" value="PROTEIN_KINASE_ATP"/>
    <property type="match status" value="1"/>
</dbReference>
<dbReference type="SUPFAM" id="SSF56112">
    <property type="entry name" value="Protein kinase-like (PK-like)"/>
    <property type="match status" value="1"/>
</dbReference>
<evidence type="ECO:0000256" key="3">
    <source>
        <dbReference type="ARBA" id="ARBA00022679"/>
    </source>
</evidence>
<comment type="caution">
    <text evidence="11">The sequence shown here is derived from an EMBL/GenBank/DDBJ whole genome shotgun (WGS) entry which is preliminary data.</text>
</comment>
<evidence type="ECO:0000256" key="1">
    <source>
        <dbReference type="ARBA" id="ARBA00022527"/>
    </source>
</evidence>
<proteinExistence type="inferred from homology"/>
<protein>
    <submittedName>
        <fullName evidence="11">Putative serine/threonine-protein kinase</fullName>
    </submittedName>
</protein>
<accession>A0A2V3J5Y2</accession>
<dbReference type="EMBL" id="NBIV01000004">
    <property type="protein sequence ID" value="PXF49532.1"/>
    <property type="molecule type" value="Genomic_DNA"/>
</dbReference>
<keyword evidence="2" id="KW-0597">Phosphoprotein</keyword>
<dbReference type="SMART" id="SM00220">
    <property type="entry name" value="S_TKc"/>
    <property type="match status" value="1"/>
</dbReference>
<feature type="domain" description="Protein kinase" evidence="9">
    <location>
        <begin position="59"/>
        <end position="322"/>
    </location>
</feature>
<keyword evidence="12" id="KW-1185">Reference proteome</keyword>
<dbReference type="FunFam" id="3.30.200.20:FF:000103">
    <property type="entry name" value="Protein kinase C"/>
    <property type="match status" value="1"/>
</dbReference>
<evidence type="ECO:0000313" key="12">
    <source>
        <dbReference type="Proteomes" id="UP000247409"/>
    </source>
</evidence>
<dbReference type="Pfam" id="PF00069">
    <property type="entry name" value="Pkinase"/>
    <property type="match status" value="1"/>
</dbReference>
<dbReference type="OrthoDB" id="63267at2759"/>
<dbReference type="PROSITE" id="PS51285">
    <property type="entry name" value="AGC_KINASE_CTER"/>
    <property type="match status" value="1"/>
</dbReference>
<gene>
    <name evidence="11" type="ORF">BWQ96_00602</name>
</gene>
<reference evidence="11 12" key="1">
    <citation type="journal article" date="2018" name="Mol. Biol. Evol.">
        <title>Analysis of the draft genome of the red seaweed Gracilariopsis chorda provides insights into genome size evolution in Rhodophyta.</title>
        <authorList>
            <person name="Lee J."/>
            <person name="Yang E.C."/>
            <person name="Graf L."/>
            <person name="Yang J.H."/>
            <person name="Qiu H."/>
            <person name="Zel Zion U."/>
            <person name="Chan C.X."/>
            <person name="Stephens T.G."/>
            <person name="Weber A.P.M."/>
            <person name="Boo G.H."/>
            <person name="Boo S.M."/>
            <person name="Kim K.M."/>
            <person name="Shin Y."/>
            <person name="Jung M."/>
            <person name="Lee S.J."/>
            <person name="Yim H.S."/>
            <person name="Lee J.H."/>
            <person name="Bhattacharya D."/>
            <person name="Yoon H.S."/>
        </authorList>
    </citation>
    <scope>NUCLEOTIDE SEQUENCE [LARGE SCALE GENOMIC DNA]</scope>
    <source>
        <strain evidence="11 12">SKKU-2015</strain>
        <tissue evidence="11">Whole body</tissue>
    </source>
</reference>
<keyword evidence="6 7" id="KW-0067">ATP-binding</keyword>
<evidence type="ECO:0000256" key="5">
    <source>
        <dbReference type="ARBA" id="ARBA00022777"/>
    </source>
</evidence>
<dbReference type="FunFam" id="1.10.510.10:FF:000048">
    <property type="entry name" value="Protein kinase C"/>
    <property type="match status" value="1"/>
</dbReference>
<organism evidence="11 12">
    <name type="scientific">Gracilariopsis chorda</name>
    <dbReference type="NCBI Taxonomy" id="448386"/>
    <lineage>
        <taxon>Eukaryota</taxon>
        <taxon>Rhodophyta</taxon>
        <taxon>Florideophyceae</taxon>
        <taxon>Rhodymeniophycidae</taxon>
        <taxon>Gracilariales</taxon>
        <taxon>Gracilariaceae</taxon>
        <taxon>Gracilariopsis</taxon>
    </lineage>
</organism>
<evidence type="ECO:0000256" key="8">
    <source>
        <dbReference type="RuleBase" id="RU000304"/>
    </source>
</evidence>
<dbReference type="AlphaFoldDB" id="A0A2V3J5Y2"/>
<keyword evidence="5 11" id="KW-0418">Kinase</keyword>
<evidence type="ECO:0000313" key="11">
    <source>
        <dbReference type="EMBL" id="PXF49532.1"/>
    </source>
</evidence>
<feature type="binding site" evidence="7">
    <location>
        <position position="88"/>
    </location>
    <ligand>
        <name>ATP</name>
        <dbReference type="ChEBI" id="CHEBI:30616"/>
    </ligand>
</feature>
<sequence>MHLELFPPLGSDLTINDFTNNPNDFVTPASSPPPSTPPLLAFQPLGSPLSLGRSRLDAFHIMCLIGKGGFGKVFMVRHKATATVYAMKVMEKQVLINRRAVRDAHTERNVLALLGQYDTPFIVQLHVAFQTSKRVYLVMDFASGGELMFHLRREAMLSESQAKFYAAELLIALETLHNMDIVHRDIKPENVLLDGQGHLILTDFGLAKELTGDSEQTHSWCGSEDYMAPEIITRESHCGKAADYWAYGIFIYDCLCGQPPFSPLHEKGKVSRKRLHERIVRCKYKLPKYLTSECQSLIRKLLTKDVSKRWCDPEQIRNHAWFRDVDWDAIRAKRATPPIIPSQSSPTACFSPSLTKTTCSAPHSPLNISMGQSSPMAIAGSSQNQGQPDNMWQGFSFVAPGMEVHFELAPPMVDRSQLQLGGCGDARGAAAVGESGDADWCGGENNVEESLVAELAQFSVEAAEAVEIVDEDDV</sequence>
<dbReference type="PANTHER" id="PTHR24351">
    <property type="entry name" value="RIBOSOMAL PROTEIN S6 KINASE"/>
    <property type="match status" value="1"/>
</dbReference>
<evidence type="ECO:0000259" key="10">
    <source>
        <dbReference type="PROSITE" id="PS51285"/>
    </source>
</evidence>
<evidence type="ECO:0000259" key="9">
    <source>
        <dbReference type="PROSITE" id="PS50011"/>
    </source>
</evidence>
<dbReference type="InterPro" id="IPR045270">
    <property type="entry name" value="STKc_AGC"/>
</dbReference>
<dbReference type="STRING" id="448386.A0A2V3J5Y2"/>
<keyword evidence="1 8" id="KW-0723">Serine/threonine-protein kinase</keyword>
<dbReference type="InterPro" id="IPR011009">
    <property type="entry name" value="Kinase-like_dom_sf"/>
</dbReference>
<dbReference type="Proteomes" id="UP000247409">
    <property type="component" value="Unassembled WGS sequence"/>
</dbReference>
<dbReference type="GO" id="GO:0004674">
    <property type="term" value="F:protein serine/threonine kinase activity"/>
    <property type="evidence" value="ECO:0007669"/>
    <property type="project" value="UniProtKB-KW"/>
</dbReference>
<keyword evidence="4 7" id="KW-0547">Nucleotide-binding</keyword>
<dbReference type="CDD" id="cd05123">
    <property type="entry name" value="STKc_AGC"/>
    <property type="match status" value="1"/>
</dbReference>
<keyword evidence="3" id="KW-0808">Transferase</keyword>
<dbReference type="Gene3D" id="1.10.510.10">
    <property type="entry name" value="Transferase(Phosphotransferase) domain 1"/>
    <property type="match status" value="1"/>
</dbReference>
<dbReference type="PROSITE" id="PS00108">
    <property type="entry name" value="PROTEIN_KINASE_ST"/>
    <property type="match status" value="1"/>
</dbReference>
<comment type="similarity">
    <text evidence="8">Belongs to the protein kinase superfamily.</text>
</comment>
<evidence type="ECO:0000256" key="7">
    <source>
        <dbReference type="PROSITE-ProRule" id="PRU10141"/>
    </source>
</evidence>
<dbReference type="InterPro" id="IPR000719">
    <property type="entry name" value="Prot_kinase_dom"/>
</dbReference>
<dbReference type="InterPro" id="IPR000961">
    <property type="entry name" value="AGC-kinase_C"/>
</dbReference>
<dbReference type="InterPro" id="IPR017441">
    <property type="entry name" value="Protein_kinase_ATP_BS"/>
</dbReference>
<dbReference type="GO" id="GO:0005524">
    <property type="term" value="F:ATP binding"/>
    <property type="evidence" value="ECO:0007669"/>
    <property type="project" value="UniProtKB-UniRule"/>
</dbReference>
<evidence type="ECO:0000256" key="4">
    <source>
        <dbReference type="ARBA" id="ARBA00022741"/>
    </source>
</evidence>
<dbReference type="PROSITE" id="PS50011">
    <property type="entry name" value="PROTEIN_KINASE_DOM"/>
    <property type="match status" value="1"/>
</dbReference>
<evidence type="ECO:0000256" key="6">
    <source>
        <dbReference type="ARBA" id="ARBA00022840"/>
    </source>
</evidence>